<evidence type="ECO:0000256" key="1">
    <source>
        <dbReference type="SAM" id="MobiDB-lite"/>
    </source>
</evidence>
<dbReference type="RefSeq" id="XP_016588996.1">
    <property type="nucleotide sequence ID" value="XM_016729744.1"/>
</dbReference>
<dbReference type="VEuPathDB" id="FungiDB:SPSK_02883"/>
<reference evidence="2 3" key="1">
    <citation type="journal article" date="2014" name="BMC Genomics">
        <title>Comparative genomics of the major fungal agents of human and animal Sporotrichosis: Sporothrix schenckii and Sporothrix brasiliensis.</title>
        <authorList>
            <person name="Teixeira M.M."/>
            <person name="de Almeida L.G."/>
            <person name="Kubitschek-Barreira P."/>
            <person name="Alves F.L."/>
            <person name="Kioshima E.S."/>
            <person name="Abadio A.K."/>
            <person name="Fernandes L."/>
            <person name="Derengowski L.S."/>
            <person name="Ferreira K.S."/>
            <person name="Souza R.C."/>
            <person name="Ruiz J.C."/>
            <person name="de Andrade N.C."/>
            <person name="Paes H.C."/>
            <person name="Nicola A.M."/>
            <person name="Albuquerque P."/>
            <person name="Gerber A.L."/>
            <person name="Martins V.P."/>
            <person name="Peconick L.D."/>
            <person name="Neto A.V."/>
            <person name="Chaucanez C.B."/>
            <person name="Silva P.A."/>
            <person name="Cunha O.L."/>
            <person name="de Oliveira F.F."/>
            <person name="dos Santos T.C."/>
            <person name="Barros A.L."/>
            <person name="Soares M.A."/>
            <person name="de Oliveira L.M."/>
            <person name="Marini M.M."/>
            <person name="Villalobos-Duno H."/>
            <person name="Cunha M.M."/>
            <person name="de Hoog S."/>
            <person name="da Silveira J.F."/>
            <person name="Henrissat B."/>
            <person name="Nino-Vega G.A."/>
            <person name="Cisalpino P.S."/>
            <person name="Mora-Montes H.M."/>
            <person name="Almeida S.R."/>
            <person name="Stajich J.E."/>
            <person name="Lopes-Bezerra L.M."/>
            <person name="Vasconcelos A.T."/>
            <person name="Felipe M.S."/>
        </authorList>
    </citation>
    <scope>NUCLEOTIDE SEQUENCE [LARGE SCALE GENOMIC DNA]</scope>
    <source>
        <strain evidence="2 3">1099-18</strain>
    </source>
</reference>
<feature type="region of interest" description="Disordered" evidence="1">
    <location>
        <begin position="35"/>
        <end position="62"/>
    </location>
</feature>
<dbReference type="KEGG" id="ssck:SPSK_02883"/>
<dbReference type="AlphaFoldDB" id="A0A0F2MBV4"/>
<dbReference type="EMBL" id="AXCR01000006">
    <property type="protein sequence ID" value="KJR86320.1"/>
    <property type="molecule type" value="Genomic_DNA"/>
</dbReference>
<reference evidence="2 3" key="2">
    <citation type="journal article" date="2015" name="Eukaryot. Cell">
        <title>Asexual propagation of a virulent clone complex in a human and feline outbreak of sporotrichosis.</title>
        <authorList>
            <person name="Teixeira Mde M."/>
            <person name="Rodrigues A.M."/>
            <person name="Tsui C.K."/>
            <person name="de Almeida L.G."/>
            <person name="Van Diepeningen A.D."/>
            <person name="van den Ende B.G."/>
            <person name="Fernandes G.F."/>
            <person name="Kano R."/>
            <person name="Hamelin R.C."/>
            <person name="Lopes-Bezerra L.M."/>
            <person name="Vasconcelos A.T."/>
            <person name="de Hoog S."/>
            <person name="de Camargo Z.P."/>
            <person name="Felipe M.S."/>
        </authorList>
    </citation>
    <scope>NUCLEOTIDE SEQUENCE [LARGE SCALE GENOMIC DNA]</scope>
    <source>
        <strain evidence="2 3">1099-18</strain>
    </source>
</reference>
<protein>
    <submittedName>
        <fullName evidence="2">Uncharacterized protein</fullName>
    </submittedName>
</protein>
<dbReference type="GeneID" id="27665021"/>
<evidence type="ECO:0000313" key="3">
    <source>
        <dbReference type="Proteomes" id="UP000033710"/>
    </source>
</evidence>
<organism evidence="2 3">
    <name type="scientific">Sporothrix schenckii 1099-18</name>
    <dbReference type="NCBI Taxonomy" id="1397361"/>
    <lineage>
        <taxon>Eukaryota</taxon>
        <taxon>Fungi</taxon>
        <taxon>Dikarya</taxon>
        <taxon>Ascomycota</taxon>
        <taxon>Pezizomycotina</taxon>
        <taxon>Sordariomycetes</taxon>
        <taxon>Sordariomycetidae</taxon>
        <taxon>Ophiostomatales</taxon>
        <taxon>Ophiostomataceae</taxon>
        <taxon>Sporothrix</taxon>
    </lineage>
</organism>
<accession>A0A0F2MBV4</accession>
<gene>
    <name evidence="2" type="ORF">SPSK_02883</name>
</gene>
<comment type="caution">
    <text evidence="2">The sequence shown here is derived from an EMBL/GenBank/DDBJ whole genome shotgun (WGS) entry which is preliminary data.</text>
</comment>
<sequence length="76" mass="8696">MGLDASSYNAVRRTPRQHVSCTNNAVAKDCFSENENTTTLGTRARHERDTQAPQGERSTRWRTTYVRQWHGKTDGE</sequence>
<name>A0A0F2MBV4_SPOSC</name>
<proteinExistence type="predicted"/>
<evidence type="ECO:0000313" key="2">
    <source>
        <dbReference type="EMBL" id="KJR86320.1"/>
    </source>
</evidence>
<dbReference type="Proteomes" id="UP000033710">
    <property type="component" value="Unassembled WGS sequence"/>
</dbReference>